<dbReference type="SUPFAM" id="SSF56784">
    <property type="entry name" value="HAD-like"/>
    <property type="match status" value="1"/>
</dbReference>
<keyword evidence="2" id="KW-1185">Reference proteome</keyword>
<evidence type="ECO:0000313" key="2">
    <source>
        <dbReference type="Proteomes" id="UP001597034"/>
    </source>
</evidence>
<dbReference type="InterPro" id="IPR023214">
    <property type="entry name" value="HAD_sf"/>
</dbReference>
<dbReference type="Pfam" id="PF13242">
    <property type="entry name" value="Hydrolase_like"/>
    <property type="match status" value="1"/>
</dbReference>
<dbReference type="InterPro" id="IPR036412">
    <property type="entry name" value="HAD-like_sf"/>
</dbReference>
<proteinExistence type="predicted"/>
<dbReference type="InterPro" id="IPR006357">
    <property type="entry name" value="HAD-SF_hydro_IIA"/>
</dbReference>
<dbReference type="Gene3D" id="3.40.50.1000">
    <property type="entry name" value="HAD superfamily/HAD-like"/>
    <property type="match status" value="2"/>
</dbReference>
<dbReference type="PANTHER" id="PTHR19288:SF46">
    <property type="entry name" value="HALOACID DEHALOGENASE-LIKE HYDROLASE DOMAIN-CONTAINING PROTEIN 2"/>
    <property type="match status" value="1"/>
</dbReference>
<dbReference type="EMBL" id="JBHUDO010000001">
    <property type="protein sequence ID" value="MFD1644505.1"/>
    <property type="molecule type" value="Genomic_DNA"/>
</dbReference>
<sequence>MTRRAAIVDLDGTVWRGEEVIPGAAEGIDALTDAGLAVQFVTNSTSVDREAFPDTLESMGIPGDVAGVSTSASATATYLAEHHPNADVYVVGSDVLYDELRGAGLTIVSEPDPASRPRDQEPADVVAAGKAYDIDFDLLTETLWAFDSGTLFVATNTDRTFPTEDGLKPGAGCTIGAIEGMTGRDPLVVGKPSEHMADAVTERLGVAPGDCLVVGDNLHTDILMGERAGMETALVLTGATRREEIGGSGVEPDHVIDSLGDVASVL</sequence>
<dbReference type="PIRSF" id="PIRSF000915">
    <property type="entry name" value="PGP-type_phosphatase"/>
    <property type="match status" value="1"/>
</dbReference>
<dbReference type="AlphaFoldDB" id="A0ABD6DDW5"/>
<dbReference type="NCBIfam" id="TIGR01460">
    <property type="entry name" value="HAD-SF-IIA"/>
    <property type="match status" value="1"/>
</dbReference>
<evidence type="ECO:0000313" key="1">
    <source>
        <dbReference type="EMBL" id="MFD1644505.1"/>
    </source>
</evidence>
<name>A0ABD6DDW5_9EURY</name>
<organism evidence="1 2">
    <name type="scientific">Haloarchaeobius litoreus</name>
    <dbReference type="NCBI Taxonomy" id="755306"/>
    <lineage>
        <taxon>Archaea</taxon>
        <taxon>Methanobacteriati</taxon>
        <taxon>Methanobacteriota</taxon>
        <taxon>Stenosarchaea group</taxon>
        <taxon>Halobacteria</taxon>
        <taxon>Halobacteriales</taxon>
        <taxon>Halorubellaceae</taxon>
        <taxon>Haloarchaeobius</taxon>
    </lineage>
</organism>
<keyword evidence="1" id="KW-0378">Hydrolase</keyword>
<dbReference type="RefSeq" id="WP_256399773.1">
    <property type="nucleotide sequence ID" value="NZ_JANHJR010000002.1"/>
</dbReference>
<reference evidence="1 2" key="1">
    <citation type="journal article" date="2019" name="Int. J. Syst. Evol. Microbiol.">
        <title>The Global Catalogue of Microorganisms (GCM) 10K type strain sequencing project: providing services to taxonomists for standard genome sequencing and annotation.</title>
        <authorList>
            <consortium name="The Broad Institute Genomics Platform"/>
            <consortium name="The Broad Institute Genome Sequencing Center for Infectious Disease"/>
            <person name="Wu L."/>
            <person name="Ma J."/>
        </authorList>
    </citation>
    <scope>NUCLEOTIDE SEQUENCE [LARGE SCALE GENOMIC DNA]</scope>
    <source>
        <strain evidence="1 2">CGMCC 1.10390</strain>
    </source>
</reference>
<comment type="caution">
    <text evidence="1">The sequence shown here is derived from an EMBL/GenBank/DDBJ whole genome shotgun (WGS) entry which is preliminary data.</text>
</comment>
<dbReference type="GO" id="GO:0016787">
    <property type="term" value="F:hydrolase activity"/>
    <property type="evidence" value="ECO:0007669"/>
    <property type="project" value="UniProtKB-KW"/>
</dbReference>
<gene>
    <name evidence="1" type="ORF">ACFSBL_02315</name>
</gene>
<dbReference type="Pfam" id="PF13344">
    <property type="entry name" value="Hydrolase_6"/>
    <property type="match status" value="1"/>
</dbReference>
<dbReference type="PANTHER" id="PTHR19288">
    <property type="entry name" value="4-NITROPHENYLPHOSPHATASE-RELATED"/>
    <property type="match status" value="1"/>
</dbReference>
<accession>A0ABD6DDW5</accession>
<dbReference type="Proteomes" id="UP001597034">
    <property type="component" value="Unassembled WGS sequence"/>
</dbReference>
<protein>
    <submittedName>
        <fullName evidence="1">HAD-IIA family hydrolase</fullName>
    </submittedName>
</protein>